<keyword evidence="5" id="KW-0067">ATP-binding</keyword>
<name>A0A9P1FDC1_9DINO</name>
<evidence type="ECO:0000256" key="12">
    <source>
        <dbReference type="RuleBase" id="RU003345"/>
    </source>
</evidence>
<dbReference type="SUPFAM" id="SSF54368">
    <property type="entry name" value="Glutamine synthetase, N-terminal domain"/>
    <property type="match status" value="1"/>
</dbReference>
<dbReference type="GO" id="GO:0006576">
    <property type="term" value="P:biogenic amine metabolic process"/>
    <property type="evidence" value="ECO:0007669"/>
    <property type="project" value="UniProtKB-ARBA"/>
</dbReference>
<evidence type="ECO:0000256" key="4">
    <source>
        <dbReference type="ARBA" id="ARBA00022741"/>
    </source>
</evidence>
<keyword evidence="16" id="KW-1185">Reference proteome</keyword>
<evidence type="ECO:0000256" key="11">
    <source>
        <dbReference type="RuleBase" id="RU000384"/>
    </source>
</evidence>
<dbReference type="InterPro" id="IPR036651">
    <property type="entry name" value="Gln_synt_N_sf"/>
</dbReference>
<dbReference type="Pfam" id="PF00465">
    <property type="entry name" value="Fe-ADH"/>
    <property type="match status" value="1"/>
</dbReference>
<evidence type="ECO:0000259" key="13">
    <source>
        <dbReference type="PROSITE" id="PS51987"/>
    </source>
</evidence>
<evidence type="ECO:0000256" key="3">
    <source>
        <dbReference type="ARBA" id="ARBA00022598"/>
    </source>
</evidence>
<accession>A0A9P1FDC1</accession>
<dbReference type="Pfam" id="PF25137">
    <property type="entry name" value="ADH_Fe_C"/>
    <property type="match status" value="1"/>
</dbReference>
<dbReference type="Pfam" id="PF00120">
    <property type="entry name" value="Gln-synt_C"/>
    <property type="match status" value="1"/>
</dbReference>
<dbReference type="PROSITE" id="PS00913">
    <property type="entry name" value="ADH_IRON_1"/>
    <property type="match status" value="1"/>
</dbReference>
<comment type="similarity">
    <text evidence="2 12">Belongs to the aldehyde dehydrogenase family.</text>
</comment>
<gene>
    <name evidence="14" type="ORF">C1SCF055_LOCUS383</name>
</gene>
<dbReference type="InterPro" id="IPR001670">
    <property type="entry name" value="ADH_Fe/GldA"/>
</dbReference>
<evidence type="ECO:0000256" key="10">
    <source>
        <dbReference type="PROSITE-ProRule" id="PRU10007"/>
    </source>
</evidence>
<dbReference type="FunFam" id="3.40.50.1970:FF:000003">
    <property type="entry name" value="Alcohol dehydrogenase, iron-containing"/>
    <property type="match status" value="1"/>
</dbReference>
<dbReference type="InterPro" id="IPR016162">
    <property type="entry name" value="Ald_DH_N"/>
</dbReference>
<feature type="active site" evidence="10">
    <location>
        <position position="637"/>
    </location>
</feature>
<evidence type="ECO:0000256" key="8">
    <source>
        <dbReference type="ARBA" id="ARBA00076695"/>
    </source>
</evidence>
<dbReference type="InterPro" id="IPR016163">
    <property type="entry name" value="Ald_DH_C"/>
</dbReference>
<evidence type="ECO:0000313" key="14">
    <source>
        <dbReference type="EMBL" id="CAI3971793.1"/>
    </source>
</evidence>
<evidence type="ECO:0000313" key="16">
    <source>
        <dbReference type="Proteomes" id="UP001152797"/>
    </source>
</evidence>
<evidence type="ECO:0000256" key="7">
    <source>
        <dbReference type="ARBA" id="ARBA00074847"/>
    </source>
</evidence>
<dbReference type="FunFam" id="3.30.590.10:FF:000005">
    <property type="entry name" value="Probable glutamine synthetase"/>
    <property type="match status" value="1"/>
</dbReference>
<dbReference type="FunFam" id="3.40.309.10:FF:000012">
    <property type="entry name" value="Betaine aldehyde dehydrogenase"/>
    <property type="match status" value="1"/>
</dbReference>
<dbReference type="InterPro" id="IPR056798">
    <property type="entry name" value="ADH_Fe_C"/>
</dbReference>
<dbReference type="GO" id="GO:0016616">
    <property type="term" value="F:oxidoreductase activity, acting on the CH-OH group of donors, NAD or NADP as acceptor"/>
    <property type="evidence" value="ECO:0007669"/>
    <property type="project" value="UniProtKB-ARBA"/>
</dbReference>
<organism evidence="14">
    <name type="scientific">Cladocopium goreaui</name>
    <dbReference type="NCBI Taxonomy" id="2562237"/>
    <lineage>
        <taxon>Eukaryota</taxon>
        <taxon>Sar</taxon>
        <taxon>Alveolata</taxon>
        <taxon>Dinophyceae</taxon>
        <taxon>Suessiales</taxon>
        <taxon>Symbiodiniaceae</taxon>
        <taxon>Cladocopium</taxon>
    </lineage>
</organism>
<dbReference type="Proteomes" id="UP001152797">
    <property type="component" value="Unassembled WGS sequence"/>
</dbReference>
<dbReference type="InterPro" id="IPR018211">
    <property type="entry name" value="ADH_Fe_CS"/>
</dbReference>
<keyword evidence="6 12" id="KW-0560">Oxidoreductase</keyword>
<dbReference type="PROSITE" id="PS00070">
    <property type="entry name" value="ALDEHYDE_DEHYDR_CYS"/>
    <property type="match status" value="1"/>
</dbReference>
<evidence type="ECO:0000256" key="5">
    <source>
        <dbReference type="ARBA" id="ARBA00022840"/>
    </source>
</evidence>
<dbReference type="Gene3D" id="3.40.50.1970">
    <property type="match status" value="1"/>
</dbReference>
<dbReference type="GO" id="GO:0006542">
    <property type="term" value="P:glutamine biosynthetic process"/>
    <property type="evidence" value="ECO:0007669"/>
    <property type="project" value="InterPro"/>
</dbReference>
<dbReference type="Gene3D" id="3.30.590.10">
    <property type="entry name" value="Glutamine synthetase/guanido kinase, catalytic domain"/>
    <property type="match status" value="1"/>
</dbReference>
<evidence type="ECO:0000313" key="15">
    <source>
        <dbReference type="EMBL" id="CAL1125168.1"/>
    </source>
</evidence>
<dbReference type="GO" id="GO:0004356">
    <property type="term" value="F:glutamine synthetase activity"/>
    <property type="evidence" value="ECO:0007669"/>
    <property type="project" value="InterPro"/>
</dbReference>
<dbReference type="PROSITE" id="PS51987">
    <property type="entry name" value="GS_CATALYTIC"/>
    <property type="match status" value="1"/>
</dbReference>
<dbReference type="OrthoDB" id="77835at2759"/>
<keyword evidence="4" id="KW-0547">Nucleotide-binding</keyword>
<dbReference type="Gene3D" id="1.20.1090.10">
    <property type="entry name" value="Dehydroquinate synthase-like - alpha domain"/>
    <property type="match status" value="1"/>
</dbReference>
<evidence type="ECO:0000256" key="2">
    <source>
        <dbReference type="ARBA" id="ARBA00009986"/>
    </source>
</evidence>
<dbReference type="SMART" id="SM01230">
    <property type="entry name" value="Gln-synt_C"/>
    <property type="match status" value="1"/>
</dbReference>
<dbReference type="GO" id="GO:0005524">
    <property type="term" value="F:ATP binding"/>
    <property type="evidence" value="ECO:0007669"/>
    <property type="project" value="UniProtKB-KW"/>
</dbReference>
<dbReference type="Gene3D" id="3.40.309.10">
    <property type="entry name" value="Aldehyde Dehydrogenase, Chain A, domain 2"/>
    <property type="match status" value="1"/>
</dbReference>
<feature type="domain" description="GS catalytic" evidence="13">
    <location>
        <begin position="967"/>
        <end position="1301"/>
    </location>
</feature>
<proteinExistence type="inferred from homology"/>
<dbReference type="SUPFAM" id="SSF56796">
    <property type="entry name" value="Dehydroquinate synthase-like"/>
    <property type="match status" value="1"/>
</dbReference>
<dbReference type="EMBL" id="CAMXCT030000001">
    <property type="protein sequence ID" value="CAL4759105.1"/>
    <property type="molecule type" value="Genomic_DNA"/>
</dbReference>
<dbReference type="FunFam" id="3.40.605.10:FF:000007">
    <property type="entry name" value="NAD/NADP-dependent betaine aldehyde dehydrogenase"/>
    <property type="match status" value="1"/>
</dbReference>
<comment type="caution">
    <text evidence="14">The sequence shown here is derived from an EMBL/GenBank/DDBJ whole genome shotgun (WGS) entry which is preliminary data.</text>
</comment>
<dbReference type="SUPFAM" id="SSF53720">
    <property type="entry name" value="ALDH-like"/>
    <property type="match status" value="1"/>
</dbReference>
<dbReference type="Gene3D" id="3.40.605.10">
    <property type="entry name" value="Aldehyde Dehydrogenase, Chain A, domain 1"/>
    <property type="match status" value="1"/>
</dbReference>
<evidence type="ECO:0000256" key="6">
    <source>
        <dbReference type="ARBA" id="ARBA00023002"/>
    </source>
</evidence>
<evidence type="ECO:0000256" key="1">
    <source>
        <dbReference type="ARBA" id="ARBA00009897"/>
    </source>
</evidence>
<sequence length="1301" mass="141530">MESTTFRFPTTIRFGAGARSALHDFAKQYGVKRPLLVTDAGLPETEAYRLTAKVLDKTWPGEWQSFAGIHPNPTEQDIEDAWEEYDAHGCDGIVGVGGGSGIDGAKALRLKVAFPRLALPEIPLDQLPKRLVPFCAIPTTAGTGSEVGRSTVVTVEGLGRKVVFGAPPLMPELAILDAELTVGLPPHLTAATGMDAMTHAIESFVCPVYHPMCDGIALEAIRMVHQYLPRAVADGTDLEARGQMLMAAAMGAVAFQKDLGAAHSLAHPMSTEFGTHHGLANALVLSTVIRFNGELDPQLYARVANALGLPESSDPTSAVADAIDTLNQTIGITKRLGDLEIPRESLAKLADKAFEDGCHLTNPRPCTRDDLLSLYEAAWNQNIVWPETEFPDSLLIDGQWHDSCSAGTMELIEPATEQPLCTIPAAGTTEIDKALEAAATAFRTQPWAKVAAKQRTATLLKIAALIRENAESLAVLEARNVGKPISEARGEVMAGARCFEYYAGAISRFVGETIPASDSGFDFTMHSPLGVVVAIVPWNFPFCMACWKVAPALATGNAVVLKPASLTPLTALALGRIAQMAELPQGILQVLAGRGSDIGDHLVSHPLVRKIAFTGETTTGARIMKLAADDIKRVSLELGGKSPNIVFADADVDAAAAAAPMAVFGNTGQDCCARSRVFVQDTVYDRFVEGMLAATKSLVVGPPLEDKTELGPMVSDGQRNTVEKYLALAKEEGGRMLCGGDRPQSPGYYLSPAIVEGLPNSARTCQEEIFGPVACVIPFRDEAEAIALANDTVYGLSGSLWTRDVERALRVARAVDAGVLSVNTNSSVYQEAPFGGFKRSGFGKRMSEHEESVGFLPPWFTSEPIDTVLVAFPDVYGRLIGKRFTHSHFMRSVLKSGTHMCNYLLTVDIDMNPLDGFRLASWDQGYGDFHAVLDLRTIRRMPWCEGSAIVLADLHHEGDHGPVVESPRAVLRRQLDRLTERGFNAMMGSELEFYLFHNTYPQAEEQSFRSLTPSSDYLIDYHLLQTARDEDVMRRLRNELGDAGIQVEGSKGEWGNGQYEVNLLYSPALEMADAHVLYKHAAKEIAAQQDRAITFMAKWAADQAGSSFHLHTSLWGEKEKANLFWDAKSGEGSKIFRQFLGGLMKYGRDFTYFFAPTVNAYKRFQAASWAPTRMVWSMDNRTTAFRVIGEGNGFRVENRSPGADANPYLAFAATLAAGLAGIDEELDCGPAYKGNAYEDESLERLPSSLEHAAELLDQSEIARTALGDDVVDFYTHTARLEAQAYAASVTDWERKRYFERI</sequence>
<dbReference type="CDD" id="cd14861">
    <property type="entry name" value="Fe-ADH-like"/>
    <property type="match status" value="1"/>
</dbReference>
<dbReference type="Pfam" id="PF00171">
    <property type="entry name" value="Aldedh"/>
    <property type="match status" value="1"/>
</dbReference>
<dbReference type="InterPro" id="IPR016161">
    <property type="entry name" value="Ald_DH/histidinol_DH"/>
</dbReference>
<dbReference type="SUPFAM" id="SSF55931">
    <property type="entry name" value="Glutamine synthetase/guanido kinase"/>
    <property type="match status" value="1"/>
</dbReference>
<dbReference type="InterPro" id="IPR029510">
    <property type="entry name" value="Ald_DH_CS_GLU"/>
</dbReference>
<dbReference type="InterPro" id="IPR014746">
    <property type="entry name" value="Gln_synth/guanido_kin_cat_dom"/>
</dbReference>
<dbReference type="InterPro" id="IPR016160">
    <property type="entry name" value="Ald_DH_CS_CYS"/>
</dbReference>
<reference evidence="15" key="2">
    <citation type="submission" date="2024-04" db="EMBL/GenBank/DDBJ databases">
        <authorList>
            <person name="Chen Y."/>
            <person name="Shah S."/>
            <person name="Dougan E. K."/>
            <person name="Thang M."/>
            <person name="Chan C."/>
        </authorList>
    </citation>
    <scope>NUCLEOTIDE SEQUENCE [LARGE SCALE GENOMIC DNA]</scope>
</reference>
<evidence type="ECO:0000256" key="9">
    <source>
        <dbReference type="PROSITE-ProRule" id="PRU01331"/>
    </source>
</evidence>
<dbReference type="EMBL" id="CAMXCT010000001">
    <property type="protein sequence ID" value="CAI3971793.1"/>
    <property type="molecule type" value="Genomic_DNA"/>
</dbReference>
<dbReference type="InterPro" id="IPR015590">
    <property type="entry name" value="Aldehyde_DH_dom"/>
</dbReference>
<dbReference type="PROSITE" id="PS00687">
    <property type="entry name" value="ALDEHYDE_DEHYDR_GLU"/>
    <property type="match status" value="1"/>
</dbReference>
<protein>
    <recommendedName>
        <fullName evidence="7">Alcohol dehydrogenase 4</fullName>
    </recommendedName>
    <alternativeName>
        <fullName evidence="8">Alcohol dehydrogenase IV</fullName>
    </alternativeName>
</protein>
<reference evidence="14" key="1">
    <citation type="submission" date="2022-10" db="EMBL/GenBank/DDBJ databases">
        <authorList>
            <person name="Chen Y."/>
            <person name="Dougan E. K."/>
            <person name="Chan C."/>
            <person name="Rhodes N."/>
            <person name="Thang M."/>
        </authorList>
    </citation>
    <scope>NUCLEOTIDE SEQUENCE</scope>
</reference>
<dbReference type="GO" id="GO:0046872">
    <property type="term" value="F:metal ion binding"/>
    <property type="evidence" value="ECO:0007669"/>
    <property type="project" value="InterPro"/>
</dbReference>
<dbReference type="InterPro" id="IPR008146">
    <property type="entry name" value="Gln_synth_cat_dom"/>
</dbReference>
<dbReference type="PANTHER" id="PTHR11699">
    <property type="entry name" value="ALDEHYDE DEHYDROGENASE-RELATED"/>
    <property type="match status" value="1"/>
</dbReference>
<dbReference type="GO" id="GO:0006113">
    <property type="term" value="P:fermentation"/>
    <property type="evidence" value="ECO:0007669"/>
    <property type="project" value="UniProtKB-ARBA"/>
</dbReference>
<keyword evidence="3" id="KW-0436">Ligase</keyword>
<comment type="similarity">
    <text evidence="1 9 11">Belongs to the glutamine synthetase family.</text>
</comment>
<dbReference type="GO" id="GO:0016620">
    <property type="term" value="F:oxidoreductase activity, acting on the aldehyde or oxo group of donors, NAD or NADP as acceptor"/>
    <property type="evidence" value="ECO:0007669"/>
    <property type="project" value="InterPro"/>
</dbReference>
<dbReference type="FunFam" id="1.20.1090.10:FF:000001">
    <property type="entry name" value="Aldehyde-alcohol dehydrogenase"/>
    <property type="match status" value="1"/>
</dbReference>
<dbReference type="Gene3D" id="3.10.20.70">
    <property type="entry name" value="Glutamine synthetase, N-terminal domain"/>
    <property type="match status" value="1"/>
</dbReference>
<dbReference type="EMBL" id="CAMXCT020000001">
    <property type="protein sequence ID" value="CAL1125168.1"/>
    <property type="molecule type" value="Genomic_DNA"/>
</dbReference>